<dbReference type="Pfam" id="PF13505">
    <property type="entry name" value="OMP_b-brl"/>
    <property type="match status" value="1"/>
</dbReference>
<evidence type="ECO:0000256" key="1">
    <source>
        <dbReference type="ARBA" id="ARBA00022729"/>
    </source>
</evidence>
<organism evidence="4 5">
    <name type="scientific">Halomonas dongshanensis</name>
    <dbReference type="NCBI Taxonomy" id="2890835"/>
    <lineage>
        <taxon>Bacteria</taxon>
        <taxon>Pseudomonadati</taxon>
        <taxon>Pseudomonadota</taxon>
        <taxon>Gammaproteobacteria</taxon>
        <taxon>Oceanospirillales</taxon>
        <taxon>Halomonadaceae</taxon>
        <taxon>Halomonas</taxon>
    </lineage>
</organism>
<evidence type="ECO:0000313" key="4">
    <source>
        <dbReference type="EMBL" id="MCS2608687.1"/>
    </source>
</evidence>
<keyword evidence="1 2" id="KW-0732">Signal</keyword>
<name>A0ABT2EAS4_9GAMM</name>
<evidence type="ECO:0000259" key="3">
    <source>
        <dbReference type="Pfam" id="PF13505"/>
    </source>
</evidence>
<comment type="caution">
    <text evidence="4">The sequence shown here is derived from an EMBL/GenBank/DDBJ whole genome shotgun (WGS) entry which is preliminary data.</text>
</comment>
<proteinExistence type="predicted"/>
<feature type="domain" description="Outer membrane protein beta-barrel" evidence="3">
    <location>
        <begin position="12"/>
        <end position="198"/>
    </location>
</feature>
<evidence type="ECO:0000313" key="5">
    <source>
        <dbReference type="Proteomes" id="UP001165542"/>
    </source>
</evidence>
<reference evidence="4" key="1">
    <citation type="submission" date="2021-11" db="EMBL/GenBank/DDBJ databases">
        <title>Halomonas sp., isolated from a coastal aquaculture zone in Dongshan Bay.</title>
        <authorList>
            <person name="Lin W."/>
        </authorList>
    </citation>
    <scope>NUCLEOTIDE SEQUENCE</scope>
    <source>
        <strain evidence="4">Yzlin-01</strain>
    </source>
</reference>
<dbReference type="EMBL" id="JAJISC010000002">
    <property type="protein sequence ID" value="MCS2608687.1"/>
    <property type="molecule type" value="Genomic_DNA"/>
</dbReference>
<dbReference type="Gene3D" id="2.40.160.20">
    <property type="match status" value="1"/>
</dbReference>
<dbReference type="RefSeq" id="WP_259035195.1">
    <property type="nucleotide sequence ID" value="NZ_JAJISC010000002.1"/>
</dbReference>
<feature type="chain" id="PRO_5047529698" evidence="2">
    <location>
        <begin position="23"/>
        <end position="198"/>
    </location>
</feature>
<keyword evidence="5" id="KW-1185">Reference proteome</keyword>
<gene>
    <name evidence="4" type="ORF">LLY24_05035</name>
</gene>
<feature type="signal peptide" evidence="2">
    <location>
        <begin position="1"/>
        <end position="22"/>
    </location>
</feature>
<sequence>MKTTLFCATSIAALLTSAQAIAQSTAGYTQGTTYYGAQVSQFDYEQSIDLGFTQGTATAKPPVFIARIGHFLSDYVAIEGRLGTSLNDDSVEFNAAGIGDIDNEYKVEVDHIAGVYGVGHLPLGQSASLFAVLGYTSAEATLSGYGTSETSDDSGISYGGGIQALFTPNVSASVEYMSYLNKSEYDVKAISVGANYHF</sequence>
<accession>A0ABT2EAS4</accession>
<dbReference type="InterPro" id="IPR011250">
    <property type="entry name" value="OMP/PagP_B-barrel"/>
</dbReference>
<protein>
    <submittedName>
        <fullName evidence="4">Porin family protein</fullName>
    </submittedName>
</protein>
<dbReference type="SUPFAM" id="SSF56925">
    <property type="entry name" value="OMPA-like"/>
    <property type="match status" value="1"/>
</dbReference>
<evidence type="ECO:0000256" key="2">
    <source>
        <dbReference type="SAM" id="SignalP"/>
    </source>
</evidence>
<dbReference type="Proteomes" id="UP001165542">
    <property type="component" value="Unassembled WGS sequence"/>
</dbReference>
<dbReference type="InterPro" id="IPR027385">
    <property type="entry name" value="Beta-barrel_OMP"/>
</dbReference>